<proteinExistence type="predicted"/>
<dbReference type="Proteomes" id="UP000623842">
    <property type="component" value="Unassembled WGS sequence"/>
</dbReference>
<dbReference type="RefSeq" id="WP_189774701.1">
    <property type="nucleotide sequence ID" value="NZ_BNCK01000014.1"/>
</dbReference>
<reference evidence="1" key="2">
    <citation type="submission" date="2020-09" db="EMBL/GenBank/DDBJ databases">
        <authorList>
            <person name="Sun Q."/>
            <person name="Kim S."/>
        </authorList>
    </citation>
    <scope>NUCLEOTIDE SEQUENCE</scope>
    <source>
        <strain evidence="1">KCTC 42731</strain>
    </source>
</reference>
<accession>A0A919BRA1</accession>
<evidence type="ECO:0000313" key="2">
    <source>
        <dbReference type="Proteomes" id="UP000623842"/>
    </source>
</evidence>
<protein>
    <submittedName>
        <fullName evidence="1">Uncharacterized protein</fullName>
    </submittedName>
</protein>
<reference evidence="1" key="1">
    <citation type="journal article" date="2014" name="Int. J. Syst. Evol. Microbiol.">
        <title>Complete genome sequence of Corynebacterium casei LMG S-19264T (=DSM 44701T), isolated from a smear-ripened cheese.</title>
        <authorList>
            <consortium name="US DOE Joint Genome Institute (JGI-PGF)"/>
            <person name="Walter F."/>
            <person name="Albersmeier A."/>
            <person name="Kalinowski J."/>
            <person name="Ruckert C."/>
        </authorList>
    </citation>
    <scope>NUCLEOTIDE SEQUENCE</scope>
    <source>
        <strain evidence="1">KCTC 42731</strain>
    </source>
</reference>
<dbReference type="EMBL" id="BNCK01000014">
    <property type="protein sequence ID" value="GHG07229.1"/>
    <property type="molecule type" value="Genomic_DNA"/>
</dbReference>
<keyword evidence="2" id="KW-1185">Reference proteome</keyword>
<dbReference type="AlphaFoldDB" id="A0A919BRA1"/>
<sequence>MPHSLTNPEYEDDIFLIKQFAKESPLFNSYLQSLIKDIDESVPTSEVWLGTLALGKDKTPTQVKLTISRDPKIFIDEDG</sequence>
<gene>
    <name evidence="1" type="ORF">GCM10017161_41200</name>
</gene>
<comment type="caution">
    <text evidence="1">The sequence shown here is derived from an EMBL/GenBank/DDBJ whole genome shotgun (WGS) entry which is preliminary data.</text>
</comment>
<evidence type="ECO:0000313" key="1">
    <source>
        <dbReference type="EMBL" id="GHG07229.1"/>
    </source>
</evidence>
<organism evidence="1 2">
    <name type="scientific">Thalassotalea marina</name>
    <dbReference type="NCBI Taxonomy" id="1673741"/>
    <lineage>
        <taxon>Bacteria</taxon>
        <taxon>Pseudomonadati</taxon>
        <taxon>Pseudomonadota</taxon>
        <taxon>Gammaproteobacteria</taxon>
        <taxon>Alteromonadales</taxon>
        <taxon>Colwelliaceae</taxon>
        <taxon>Thalassotalea</taxon>
    </lineage>
</organism>
<name>A0A919BRA1_9GAMM</name>